<gene>
    <name evidence="1" type="ORF">FWK35_00014926</name>
</gene>
<comment type="caution">
    <text evidence="1">The sequence shown here is derived from an EMBL/GenBank/DDBJ whole genome shotgun (WGS) entry which is preliminary data.</text>
</comment>
<sequence length="164" mass="19410">MYYYKISSLWRSSIQSLINFNILNRPFMYVLCNFLGKFELYYKQNLSAQNLKLQILSIECLSSNLLIILSYSITCDLKNMKIKKILNEVMNHYSITSRNNASISNFAGGFRWKSEYLWCIIKFKFLRNLSKTRKFVTFEIQILKKFVKTINICKLFCSSLGLKI</sequence>
<dbReference type="EMBL" id="VUJU01006018">
    <property type="protein sequence ID" value="KAF0749666.1"/>
    <property type="molecule type" value="Genomic_DNA"/>
</dbReference>
<name>A0A6G0Y5Z4_APHCR</name>
<evidence type="ECO:0000313" key="2">
    <source>
        <dbReference type="Proteomes" id="UP000478052"/>
    </source>
</evidence>
<evidence type="ECO:0000313" key="1">
    <source>
        <dbReference type="EMBL" id="KAF0749666.1"/>
    </source>
</evidence>
<accession>A0A6G0Y5Z4</accession>
<dbReference type="AlphaFoldDB" id="A0A6G0Y5Z4"/>
<dbReference type="OrthoDB" id="428159at2759"/>
<keyword evidence="2" id="KW-1185">Reference proteome</keyword>
<organism evidence="1 2">
    <name type="scientific">Aphis craccivora</name>
    <name type="common">Cowpea aphid</name>
    <dbReference type="NCBI Taxonomy" id="307492"/>
    <lineage>
        <taxon>Eukaryota</taxon>
        <taxon>Metazoa</taxon>
        <taxon>Ecdysozoa</taxon>
        <taxon>Arthropoda</taxon>
        <taxon>Hexapoda</taxon>
        <taxon>Insecta</taxon>
        <taxon>Pterygota</taxon>
        <taxon>Neoptera</taxon>
        <taxon>Paraneoptera</taxon>
        <taxon>Hemiptera</taxon>
        <taxon>Sternorrhyncha</taxon>
        <taxon>Aphidomorpha</taxon>
        <taxon>Aphidoidea</taxon>
        <taxon>Aphididae</taxon>
        <taxon>Aphidini</taxon>
        <taxon>Aphis</taxon>
        <taxon>Aphis</taxon>
    </lineage>
</organism>
<proteinExistence type="predicted"/>
<protein>
    <submittedName>
        <fullName evidence="1">Uncharacterized protein</fullName>
    </submittedName>
</protein>
<reference evidence="1 2" key="1">
    <citation type="submission" date="2019-08" db="EMBL/GenBank/DDBJ databases">
        <title>Whole genome of Aphis craccivora.</title>
        <authorList>
            <person name="Voronova N.V."/>
            <person name="Shulinski R.S."/>
            <person name="Bandarenka Y.V."/>
            <person name="Zhorov D.G."/>
            <person name="Warner D."/>
        </authorList>
    </citation>
    <scope>NUCLEOTIDE SEQUENCE [LARGE SCALE GENOMIC DNA]</scope>
    <source>
        <strain evidence="1">180601</strain>
        <tissue evidence="1">Whole Body</tissue>
    </source>
</reference>
<dbReference type="Proteomes" id="UP000478052">
    <property type="component" value="Unassembled WGS sequence"/>
</dbReference>